<dbReference type="AlphaFoldDB" id="A0ABD2CZS8"/>
<organism evidence="1 2">
    <name type="scientific">Vespula maculifrons</name>
    <name type="common">Eastern yellow jacket</name>
    <name type="synonym">Wasp</name>
    <dbReference type="NCBI Taxonomy" id="7453"/>
    <lineage>
        <taxon>Eukaryota</taxon>
        <taxon>Metazoa</taxon>
        <taxon>Ecdysozoa</taxon>
        <taxon>Arthropoda</taxon>
        <taxon>Hexapoda</taxon>
        <taxon>Insecta</taxon>
        <taxon>Pterygota</taxon>
        <taxon>Neoptera</taxon>
        <taxon>Endopterygota</taxon>
        <taxon>Hymenoptera</taxon>
        <taxon>Apocrita</taxon>
        <taxon>Aculeata</taxon>
        <taxon>Vespoidea</taxon>
        <taxon>Vespidae</taxon>
        <taxon>Vespinae</taxon>
        <taxon>Vespula</taxon>
    </lineage>
</organism>
<feature type="non-terminal residue" evidence="1">
    <location>
        <position position="141"/>
    </location>
</feature>
<proteinExistence type="predicted"/>
<evidence type="ECO:0000313" key="1">
    <source>
        <dbReference type="EMBL" id="KAL2750587.1"/>
    </source>
</evidence>
<protein>
    <submittedName>
        <fullName evidence="1">Uncharacterized protein</fullName>
    </submittedName>
</protein>
<dbReference type="EMBL" id="JAYRBN010000009">
    <property type="protein sequence ID" value="KAL2750587.1"/>
    <property type="molecule type" value="Genomic_DNA"/>
</dbReference>
<gene>
    <name evidence="1" type="ORF">V1477_001157</name>
</gene>
<evidence type="ECO:0000313" key="2">
    <source>
        <dbReference type="Proteomes" id="UP001607303"/>
    </source>
</evidence>
<reference evidence="1 2" key="1">
    <citation type="journal article" date="2024" name="Ann. Entomol. Soc. Am.">
        <title>Genomic analyses of the southern and eastern yellowjacket wasps (Hymenoptera: Vespidae) reveal evolutionary signatures of social life.</title>
        <authorList>
            <person name="Catto M.A."/>
            <person name="Caine P.B."/>
            <person name="Orr S.E."/>
            <person name="Hunt B.G."/>
            <person name="Goodisman M.A.D."/>
        </authorList>
    </citation>
    <scope>NUCLEOTIDE SEQUENCE [LARGE SCALE GENOMIC DNA]</scope>
    <source>
        <strain evidence="1">232</strain>
        <tissue evidence="1">Head and thorax</tissue>
    </source>
</reference>
<accession>A0ABD2CZS8</accession>
<keyword evidence="2" id="KW-1185">Reference proteome</keyword>
<name>A0ABD2CZS8_VESMC</name>
<dbReference type="Proteomes" id="UP001607303">
    <property type="component" value="Unassembled WGS sequence"/>
</dbReference>
<sequence>MAHFDDPKLALASLRPPGTTSSRPFPWFVGPRTCLSESTTREEGVTIAARNLLRGVATGVIELVARTPSGKANTKAYTVKSNIVTRESLSYDYALREALHLFASYQSAINYHRVENRTAPRFVPYLQTHQAIITRSAISTT</sequence>
<comment type="caution">
    <text evidence="1">The sequence shown here is derived from an EMBL/GenBank/DDBJ whole genome shotgun (WGS) entry which is preliminary data.</text>
</comment>